<gene>
    <name evidence="1" type="ORF">LCGC14_1408030</name>
</gene>
<comment type="caution">
    <text evidence="1">The sequence shown here is derived from an EMBL/GenBank/DDBJ whole genome shotgun (WGS) entry which is preliminary data.</text>
</comment>
<dbReference type="Gene3D" id="3.30.700.10">
    <property type="entry name" value="Glycoprotein, Type 4 Pilin"/>
    <property type="match status" value="1"/>
</dbReference>
<dbReference type="AlphaFoldDB" id="A0A0F9JV28"/>
<reference evidence="1" key="1">
    <citation type="journal article" date="2015" name="Nature">
        <title>Complex archaea that bridge the gap between prokaryotes and eukaryotes.</title>
        <authorList>
            <person name="Spang A."/>
            <person name="Saw J.H."/>
            <person name="Jorgensen S.L."/>
            <person name="Zaremba-Niedzwiedzka K."/>
            <person name="Martijn J."/>
            <person name="Lind A.E."/>
            <person name="van Eijk R."/>
            <person name="Schleper C."/>
            <person name="Guy L."/>
            <person name="Ettema T.J."/>
        </authorList>
    </citation>
    <scope>NUCLEOTIDE SEQUENCE</scope>
</reference>
<dbReference type="InterPro" id="IPR045584">
    <property type="entry name" value="Pilin-like"/>
</dbReference>
<organism evidence="1">
    <name type="scientific">marine sediment metagenome</name>
    <dbReference type="NCBI Taxonomy" id="412755"/>
    <lineage>
        <taxon>unclassified sequences</taxon>
        <taxon>metagenomes</taxon>
        <taxon>ecological metagenomes</taxon>
    </lineage>
</organism>
<name>A0A0F9JV28_9ZZZZ</name>
<accession>A0A0F9JV28</accession>
<evidence type="ECO:0000313" key="1">
    <source>
        <dbReference type="EMBL" id="KKM73679.1"/>
    </source>
</evidence>
<dbReference type="EMBL" id="LAZR01009262">
    <property type="protein sequence ID" value="KKM73679.1"/>
    <property type="molecule type" value="Genomic_DNA"/>
</dbReference>
<dbReference type="SUPFAM" id="SSF54523">
    <property type="entry name" value="Pili subunits"/>
    <property type="match status" value="1"/>
</dbReference>
<sequence length="100" mass="11279">MKGGKEQLPREVKAYSEMGLELTKVNMANLKTAIFIFTAEQGRTPKDLKELRAVSRQFGATLDSWGTAIKYEKLSDENFRLISAGKDRVFNTSDDIAVEY</sequence>
<protein>
    <submittedName>
        <fullName evidence="1">Uncharacterized protein</fullName>
    </submittedName>
</protein>
<proteinExistence type="predicted"/>